<name>X1TD47_9ZZZZ</name>
<comment type="caution">
    <text evidence="1">The sequence shown here is derived from an EMBL/GenBank/DDBJ whole genome shotgun (WGS) entry which is preliminary data.</text>
</comment>
<accession>X1TD47</accession>
<feature type="non-terminal residue" evidence="1">
    <location>
        <position position="140"/>
    </location>
</feature>
<evidence type="ECO:0000313" key="1">
    <source>
        <dbReference type="EMBL" id="GAJ03189.1"/>
    </source>
</evidence>
<protein>
    <submittedName>
        <fullName evidence="1">Uncharacterized protein</fullName>
    </submittedName>
</protein>
<dbReference type="EMBL" id="BARW01031413">
    <property type="protein sequence ID" value="GAJ03189.1"/>
    <property type="molecule type" value="Genomic_DNA"/>
</dbReference>
<reference evidence="1" key="1">
    <citation type="journal article" date="2014" name="Front. Microbiol.">
        <title>High frequency of phylogenetically diverse reductive dehalogenase-homologous genes in deep subseafloor sedimentary metagenomes.</title>
        <authorList>
            <person name="Kawai M."/>
            <person name="Futagami T."/>
            <person name="Toyoda A."/>
            <person name="Takaki Y."/>
            <person name="Nishi S."/>
            <person name="Hori S."/>
            <person name="Arai W."/>
            <person name="Tsubouchi T."/>
            <person name="Morono Y."/>
            <person name="Uchiyama I."/>
            <person name="Ito T."/>
            <person name="Fujiyama A."/>
            <person name="Inagaki F."/>
            <person name="Takami H."/>
        </authorList>
    </citation>
    <scope>NUCLEOTIDE SEQUENCE</scope>
    <source>
        <strain evidence="1">Expedition CK06-06</strain>
    </source>
</reference>
<proteinExistence type="predicted"/>
<organism evidence="1">
    <name type="scientific">marine sediment metagenome</name>
    <dbReference type="NCBI Taxonomy" id="412755"/>
    <lineage>
        <taxon>unclassified sequences</taxon>
        <taxon>metagenomes</taxon>
        <taxon>ecological metagenomes</taxon>
    </lineage>
</organism>
<dbReference type="AlphaFoldDB" id="X1TD47"/>
<gene>
    <name evidence="1" type="ORF">S12H4_49973</name>
</gene>
<sequence length="140" mass="16244">MACFASHFEDRYLPLDPSFKDGMCEDDYYELLRDIPVMVMGFGWEDYHELDSARLGAQLMSYLFEPPLEGYDEGETGERVALVDGFAPEYQREAQRVPDNGITLDAAKRILRGRKWLGLRNWAEYINQSTGNWFLDTDNE</sequence>